<evidence type="ECO:0000256" key="1">
    <source>
        <dbReference type="SAM" id="MobiDB-lite"/>
    </source>
</evidence>
<dbReference type="EMBL" id="CAJPDR010000435">
    <property type="protein sequence ID" value="CAF9936165.1"/>
    <property type="molecule type" value="Genomic_DNA"/>
</dbReference>
<comment type="caution">
    <text evidence="2">The sequence shown here is derived from an EMBL/GenBank/DDBJ whole genome shotgun (WGS) entry which is preliminary data.</text>
</comment>
<keyword evidence="3" id="KW-1185">Reference proteome</keyword>
<protein>
    <submittedName>
        <fullName evidence="2">Uncharacterized protein</fullName>
    </submittedName>
</protein>
<feature type="compositionally biased region" description="Basic residues" evidence="1">
    <location>
        <begin position="1"/>
        <end position="16"/>
    </location>
</feature>
<feature type="region of interest" description="Disordered" evidence="1">
    <location>
        <begin position="1"/>
        <end position="20"/>
    </location>
</feature>
<accession>A0A8H3G5H3</accession>
<sequence length="70" mass="8398">MSRNHNKKREKNGRGQKRSEVYYGSRVVKVNVIHRYDMSDTMIQSKRIFQCNITEGRREIMHIKYAQPAQ</sequence>
<dbReference type="Proteomes" id="UP000664203">
    <property type="component" value="Unassembled WGS sequence"/>
</dbReference>
<organism evidence="2 3">
    <name type="scientific">Alectoria fallacina</name>
    <dbReference type="NCBI Taxonomy" id="1903189"/>
    <lineage>
        <taxon>Eukaryota</taxon>
        <taxon>Fungi</taxon>
        <taxon>Dikarya</taxon>
        <taxon>Ascomycota</taxon>
        <taxon>Pezizomycotina</taxon>
        <taxon>Lecanoromycetes</taxon>
        <taxon>OSLEUM clade</taxon>
        <taxon>Lecanoromycetidae</taxon>
        <taxon>Lecanorales</taxon>
        <taxon>Lecanorineae</taxon>
        <taxon>Parmeliaceae</taxon>
        <taxon>Alectoria</taxon>
    </lineage>
</organism>
<reference evidence="2" key="1">
    <citation type="submission" date="2021-03" db="EMBL/GenBank/DDBJ databases">
        <authorList>
            <person name="Tagirdzhanova G."/>
        </authorList>
    </citation>
    <scope>NUCLEOTIDE SEQUENCE</scope>
</reference>
<dbReference type="AlphaFoldDB" id="A0A8H3G5H3"/>
<feature type="non-terminal residue" evidence="2">
    <location>
        <position position="70"/>
    </location>
</feature>
<evidence type="ECO:0000313" key="2">
    <source>
        <dbReference type="EMBL" id="CAF9936165.1"/>
    </source>
</evidence>
<evidence type="ECO:0000313" key="3">
    <source>
        <dbReference type="Proteomes" id="UP000664203"/>
    </source>
</evidence>
<name>A0A8H3G5H3_9LECA</name>
<gene>
    <name evidence="2" type="ORF">ALECFALPRED_006719</name>
</gene>
<proteinExistence type="predicted"/>